<dbReference type="PANTHER" id="PTHR46797:SF23">
    <property type="entry name" value="HTH-TYPE TRANSCRIPTIONAL REGULATOR SUTR"/>
    <property type="match status" value="1"/>
</dbReference>
<feature type="coiled-coil region" evidence="4">
    <location>
        <begin position="71"/>
        <end position="98"/>
    </location>
</feature>
<comment type="caution">
    <text evidence="6">The sequence shown here is derived from an EMBL/GenBank/DDBJ whole genome shotgun (WGS) entry which is preliminary data.</text>
</comment>
<proteinExistence type="predicted"/>
<dbReference type="Pfam" id="PF01381">
    <property type="entry name" value="HTH_3"/>
    <property type="match status" value="1"/>
</dbReference>
<sequence length="219" mass="25971">MDVSNNIRSIREKKGLTQVDIANRLGTERSNYARLENRDVNLTLKQIQEIAEALEVSVYEIIGMPQTDDLRGEQTEILQRLEEKLKMTEEALKDKKRNIKLYKTFIEWTRDKFVTQFTLAVLHAIKELNLREITFEDYEELGFTKFNLTEEELKQIGEYMFKYGTTDYMVTNFVASSGFITEKWFIDAYNRKSKEQIEKKVFAEVKKWVNGVFEFLEEE</sequence>
<evidence type="ECO:0000256" key="1">
    <source>
        <dbReference type="ARBA" id="ARBA00023015"/>
    </source>
</evidence>
<dbReference type="InterPro" id="IPR001387">
    <property type="entry name" value="Cro/C1-type_HTH"/>
</dbReference>
<dbReference type="SUPFAM" id="SSF47413">
    <property type="entry name" value="lambda repressor-like DNA-binding domains"/>
    <property type="match status" value="1"/>
</dbReference>
<dbReference type="Proteomes" id="UP000441754">
    <property type="component" value="Unassembled WGS sequence"/>
</dbReference>
<dbReference type="InterPro" id="IPR010982">
    <property type="entry name" value="Lambda_DNA-bd_dom_sf"/>
</dbReference>
<dbReference type="OrthoDB" id="769985at2"/>
<evidence type="ECO:0000313" key="7">
    <source>
        <dbReference type="Proteomes" id="UP000441754"/>
    </source>
</evidence>
<keyword evidence="3" id="KW-0804">Transcription</keyword>
<dbReference type="RefSeq" id="WP_154174312.1">
    <property type="nucleotide sequence ID" value="NZ_WJXZ01000002.1"/>
</dbReference>
<dbReference type="Gene3D" id="1.10.260.40">
    <property type="entry name" value="lambda repressor-like DNA-binding domains"/>
    <property type="match status" value="1"/>
</dbReference>
<reference evidence="6 7" key="1">
    <citation type="journal article" date="2018" name="Antonie Van Leeuwenhoek">
        <title>Larkinella terrae sp. nov., isolated from soil on Jeju Island, South Korea.</title>
        <authorList>
            <person name="Ten L.N."/>
            <person name="Jeon J."/>
            <person name="Park S.J."/>
            <person name="Park S."/>
            <person name="Lee S.Y."/>
            <person name="Kim M.K."/>
            <person name="Jung H.Y."/>
        </authorList>
    </citation>
    <scope>NUCLEOTIDE SEQUENCE [LARGE SCALE GENOMIC DNA]</scope>
    <source>
        <strain evidence="6 7">KCTC 52001</strain>
    </source>
</reference>
<dbReference type="CDD" id="cd00093">
    <property type="entry name" value="HTH_XRE"/>
    <property type="match status" value="1"/>
</dbReference>
<dbReference type="PANTHER" id="PTHR46797">
    <property type="entry name" value="HTH-TYPE TRANSCRIPTIONAL REGULATOR"/>
    <property type="match status" value="1"/>
</dbReference>
<evidence type="ECO:0000256" key="4">
    <source>
        <dbReference type="SAM" id="Coils"/>
    </source>
</evidence>
<evidence type="ECO:0000313" key="6">
    <source>
        <dbReference type="EMBL" id="MRS60921.1"/>
    </source>
</evidence>
<dbReference type="PROSITE" id="PS50943">
    <property type="entry name" value="HTH_CROC1"/>
    <property type="match status" value="1"/>
</dbReference>
<keyword evidence="2" id="KW-0238">DNA-binding</keyword>
<dbReference type="GO" id="GO:0003700">
    <property type="term" value="F:DNA-binding transcription factor activity"/>
    <property type="evidence" value="ECO:0007669"/>
    <property type="project" value="TreeGrafter"/>
</dbReference>
<gene>
    <name evidence="6" type="ORF">GJJ30_06405</name>
</gene>
<dbReference type="EMBL" id="WJXZ01000002">
    <property type="protein sequence ID" value="MRS60921.1"/>
    <property type="molecule type" value="Genomic_DNA"/>
</dbReference>
<keyword evidence="4" id="KW-0175">Coiled coil</keyword>
<evidence type="ECO:0000256" key="3">
    <source>
        <dbReference type="ARBA" id="ARBA00023163"/>
    </source>
</evidence>
<dbReference type="GO" id="GO:0003677">
    <property type="term" value="F:DNA binding"/>
    <property type="evidence" value="ECO:0007669"/>
    <property type="project" value="UniProtKB-KW"/>
</dbReference>
<dbReference type="GO" id="GO:0005829">
    <property type="term" value="C:cytosol"/>
    <property type="evidence" value="ECO:0007669"/>
    <property type="project" value="TreeGrafter"/>
</dbReference>
<keyword evidence="1" id="KW-0805">Transcription regulation</keyword>
<protein>
    <submittedName>
        <fullName evidence="6">Helix-turn-helix domain-containing protein</fullName>
    </submittedName>
</protein>
<name>A0A7K0EH67_9BACT</name>
<dbReference type="InterPro" id="IPR050807">
    <property type="entry name" value="TransReg_Diox_bact_type"/>
</dbReference>
<organism evidence="6 7">
    <name type="scientific">Larkinella terrae</name>
    <dbReference type="NCBI Taxonomy" id="2025311"/>
    <lineage>
        <taxon>Bacteria</taxon>
        <taxon>Pseudomonadati</taxon>
        <taxon>Bacteroidota</taxon>
        <taxon>Cytophagia</taxon>
        <taxon>Cytophagales</taxon>
        <taxon>Spirosomataceae</taxon>
        <taxon>Larkinella</taxon>
    </lineage>
</organism>
<dbReference type="SMART" id="SM00530">
    <property type="entry name" value="HTH_XRE"/>
    <property type="match status" value="1"/>
</dbReference>
<feature type="domain" description="HTH cro/C1-type" evidence="5">
    <location>
        <begin position="7"/>
        <end position="61"/>
    </location>
</feature>
<evidence type="ECO:0000256" key="2">
    <source>
        <dbReference type="ARBA" id="ARBA00023125"/>
    </source>
</evidence>
<evidence type="ECO:0000259" key="5">
    <source>
        <dbReference type="PROSITE" id="PS50943"/>
    </source>
</evidence>
<keyword evidence="7" id="KW-1185">Reference proteome</keyword>
<accession>A0A7K0EH67</accession>
<dbReference type="AlphaFoldDB" id="A0A7K0EH67"/>